<organism evidence="1 2">
    <name type="scientific">Coleophoma crateriformis</name>
    <dbReference type="NCBI Taxonomy" id="565419"/>
    <lineage>
        <taxon>Eukaryota</taxon>
        <taxon>Fungi</taxon>
        <taxon>Dikarya</taxon>
        <taxon>Ascomycota</taxon>
        <taxon>Pezizomycotina</taxon>
        <taxon>Leotiomycetes</taxon>
        <taxon>Helotiales</taxon>
        <taxon>Dermateaceae</taxon>
        <taxon>Coleophoma</taxon>
    </lineage>
</organism>
<gene>
    <name evidence="1" type="ORF">BP5796_02079</name>
</gene>
<name>A0A3D8SXB4_9HELO</name>
<comment type="caution">
    <text evidence="1">The sequence shown here is derived from an EMBL/GenBank/DDBJ whole genome shotgun (WGS) entry which is preliminary data.</text>
</comment>
<reference evidence="1 2" key="1">
    <citation type="journal article" date="2018" name="IMA Fungus">
        <title>IMA Genome-F 9: Draft genome sequence of Annulohypoxylon stygium, Aspergillus mulundensis, Berkeleyomyces basicola (syn. Thielaviopsis basicola), Ceratocystis smalleyi, two Cercospora beticola strains, Coleophoma cylindrospora, Fusarium fracticaudum, Phialophora cf. hyalina, and Morchella septimelata.</title>
        <authorList>
            <person name="Wingfield B.D."/>
            <person name="Bills G.F."/>
            <person name="Dong Y."/>
            <person name="Huang W."/>
            <person name="Nel W.J."/>
            <person name="Swalarsk-Parry B.S."/>
            <person name="Vaghefi N."/>
            <person name="Wilken P.M."/>
            <person name="An Z."/>
            <person name="de Beer Z.W."/>
            <person name="De Vos L."/>
            <person name="Chen L."/>
            <person name="Duong T.A."/>
            <person name="Gao Y."/>
            <person name="Hammerbacher A."/>
            <person name="Kikkert J.R."/>
            <person name="Li Y."/>
            <person name="Li H."/>
            <person name="Li K."/>
            <person name="Li Q."/>
            <person name="Liu X."/>
            <person name="Ma X."/>
            <person name="Naidoo K."/>
            <person name="Pethybridge S.J."/>
            <person name="Sun J."/>
            <person name="Steenkamp E.T."/>
            <person name="van der Nest M.A."/>
            <person name="van Wyk S."/>
            <person name="Wingfield M.J."/>
            <person name="Xiong C."/>
            <person name="Yue Q."/>
            <person name="Zhang X."/>
        </authorList>
    </citation>
    <scope>NUCLEOTIDE SEQUENCE [LARGE SCALE GENOMIC DNA]</scope>
    <source>
        <strain evidence="1 2">BP5796</strain>
    </source>
</reference>
<accession>A0A3D8SXB4</accession>
<dbReference type="Proteomes" id="UP000256328">
    <property type="component" value="Unassembled WGS sequence"/>
</dbReference>
<keyword evidence="2" id="KW-1185">Reference proteome</keyword>
<proteinExistence type="predicted"/>
<dbReference type="AlphaFoldDB" id="A0A3D8SXB4"/>
<evidence type="ECO:0000313" key="1">
    <source>
        <dbReference type="EMBL" id="RDW90914.1"/>
    </source>
</evidence>
<sequence>MSPVDVGSDVSRLQNAKVAHSPRDTLTLTRRITTNNDLRTIFEPNTAIHIYSQHLRLTRALGGLEEVDLHAKQLGTIWGEIIEYYHSPAVNDRYNQINYYTGPSPIVEVGSIGTSGVR</sequence>
<evidence type="ECO:0000313" key="2">
    <source>
        <dbReference type="Proteomes" id="UP000256328"/>
    </source>
</evidence>
<protein>
    <submittedName>
        <fullName evidence="1">Uncharacterized protein</fullName>
    </submittedName>
</protein>
<dbReference type="EMBL" id="PDLN01000003">
    <property type="protein sequence ID" value="RDW90914.1"/>
    <property type="molecule type" value="Genomic_DNA"/>
</dbReference>